<feature type="compositionally biased region" description="Polar residues" evidence="1">
    <location>
        <begin position="316"/>
        <end position="332"/>
    </location>
</feature>
<feature type="region of interest" description="Disordered" evidence="1">
    <location>
        <begin position="78"/>
        <end position="386"/>
    </location>
</feature>
<sequence length="1416" mass="152530">MAKSKEQKCAGTLPIRQQEEVQWQHLQFLASNNYSGIGRTNFLPAATVATGGKSNNSSTSMVIVTDSQALHCRRRMRSNTGMSEVSVGSEGPSSSLGSGPPSPSSTKSSHSSASCSNGSSGPGARSRKQRRKMTRRKNQKRREATKTKKAATRSNSDASMDMAISPTESTATEHTAVTTTTTARSSSDEAISHADKVDLVATPDSGSQADEESDGGDSNDHFDNANDEFETDEQLAAQGTKTASETPDSIDPPSAQVAAAEGTLSAPTKAAEEEDKDQEAEADDEGSDEAPVPVEDSTEIKRDPVLNTLTADDATAPQSSETVVAEPTTTASPDDILADDMTPTDEPIPADVEIAPGDALQVDDGIVPDKPQKGDGETSPTTAPTAAVAAVVEVKQDVVSADSNSSPLHMEIEADGLPSSDHLVWASEVPVTEGAVKEPAQDHSPPVEAVENDKLVAVEAVGSNSTDSQDQHEHVLKESVKPSYIDEGRVISNESISNLPSMEAASESVANVAIQCLERDKDMELSYVALLSAITVLKQMRDDATPLADDQQRRISAMYSHVIQLCTQDSVRDSLAEETTRQGVLTPESLYFQLYQSVLDAGFRLEDKDHFAISRVFFHYKRAEKALEVMEHIPSDRWKGAEYRHVIQCRMASRPRQQADIDALLAEYQTKEDQSKAALIQEWYRLCQQSVRWEDAKIQYERRRARLVDAPNNIERLSNVSSVPNTSIDLGSPPSTSPHQGRHERTTSSGSTSTTVSSPGHQRSTSTASHQRNPSVNAAAWPSGAPAILNTVSPATTPVSKGPFSFLSNFKFPGTGAKAAAPPPEQQSATLPSSIHVNHHLTVLDNNMLEECAKFKGFEYGWKRIYERMGPQLEDKDTAKIVMRLCKRAFLGFGGAGPEAPGSPNVQAKDIFSQEDEAAFHIAEAIRQVAPGDRSMFAQDPEIWEARAWAVYNKAMMNPQALGSSTAPSHHHHHHNAHHAVSPGLSLQTIASVSMDPNQPIASLNSYTAMSVFLHDILTIATCSPEKSSRYLKAYRVYSTMRSDPALQLQLRDPYVMKVVLKAIYDSVLSIVRAQEQGVEFQLPPKLDPASSSPSSSSPPPPHTPLSASAAKIDRRRSSTNSLGRVQPMSIGPLLDLAFEIYADLRDTGAIRPLSWVSSPSAPGSTPNTPAVRTPQGHLALFFNPSSSSSTLAAAEADPAVANTEGGSAAATSAADLTNTSAITTSSASPRASLSGALIPVFQELSPLLEPSSHARILPNEIYLALLHLCIQVPVCEISSDVVRTIVADLKLGMAREGDSKLVVDGDIAAALQCYHDTWMCAAAVTPEQQQQQQKASGEVEEGGKQCSFRAWMYRNEGVQQDQELDGSKVPSCNEHEYWNLWSKHDGRLTQLVYSPDRVSALLEHVEQVLAPTTAT</sequence>
<reference evidence="2" key="1">
    <citation type="journal article" date="2020" name="Fungal Divers.">
        <title>Resolving the Mortierellaceae phylogeny through synthesis of multi-gene phylogenetics and phylogenomics.</title>
        <authorList>
            <person name="Vandepol N."/>
            <person name="Liber J."/>
            <person name="Desiro A."/>
            <person name="Na H."/>
            <person name="Kennedy M."/>
            <person name="Barry K."/>
            <person name="Grigoriev I.V."/>
            <person name="Miller A.N."/>
            <person name="O'Donnell K."/>
            <person name="Stajich J.E."/>
            <person name="Bonito G."/>
        </authorList>
    </citation>
    <scope>NUCLEOTIDE SEQUENCE</scope>
    <source>
        <strain evidence="2">BC1065</strain>
    </source>
</reference>
<feature type="compositionally biased region" description="Low complexity" evidence="1">
    <location>
        <begin position="1083"/>
        <end position="1096"/>
    </location>
</feature>
<proteinExistence type="predicted"/>
<feature type="region of interest" description="Disordered" evidence="1">
    <location>
        <begin position="718"/>
        <end position="781"/>
    </location>
</feature>
<evidence type="ECO:0000313" key="3">
    <source>
        <dbReference type="Proteomes" id="UP000807716"/>
    </source>
</evidence>
<protein>
    <submittedName>
        <fullName evidence="2">Uncharacterized protein</fullName>
    </submittedName>
</protein>
<feature type="compositionally biased region" description="Low complexity" evidence="1">
    <location>
        <begin position="167"/>
        <end position="185"/>
    </location>
</feature>
<feature type="region of interest" description="Disordered" evidence="1">
    <location>
        <begin position="961"/>
        <end position="981"/>
    </location>
</feature>
<dbReference type="Proteomes" id="UP000807716">
    <property type="component" value="Unassembled WGS sequence"/>
</dbReference>
<feature type="compositionally biased region" description="Polar residues" evidence="1">
    <location>
        <begin position="718"/>
        <end position="739"/>
    </location>
</feature>
<feature type="compositionally biased region" description="Low complexity" evidence="1">
    <location>
        <begin position="747"/>
        <end position="758"/>
    </location>
</feature>
<feature type="compositionally biased region" description="Acidic residues" evidence="1">
    <location>
        <begin position="272"/>
        <end position="288"/>
    </location>
</feature>
<accession>A0A9P6PVM7</accession>
<feature type="compositionally biased region" description="Basic residues" evidence="1">
    <location>
        <begin position="125"/>
        <end position="140"/>
    </location>
</feature>
<feature type="region of interest" description="Disordered" evidence="1">
    <location>
        <begin position="1083"/>
        <end position="1126"/>
    </location>
</feature>
<evidence type="ECO:0000256" key="1">
    <source>
        <dbReference type="SAM" id="MobiDB-lite"/>
    </source>
</evidence>
<feature type="compositionally biased region" description="Basic and acidic residues" evidence="1">
    <location>
        <begin position="186"/>
        <end position="198"/>
    </location>
</feature>
<dbReference type="EMBL" id="JAAAJB010000614">
    <property type="protein sequence ID" value="KAG0253025.1"/>
    <property type="molecule type" value="Genomic_DNA"/>
</dbReference>
<evidence type="ECO:0000313" key="2">
    <source>
        <dbReference type="EMBL" id="KAG0253025.1"/>
    </source>
</evidence>
<organism evidence="2 3">
    <name type="scientific">Actinomortierella ambigua</name>
    <dbReference type="NCBI Taxonomy" id="1343610"/>
    <lineage>
        <taxon>Eukaryota</taxon>
        <taxon>Fungi</taxon>
        <taxon>Fungi incertae sedis</taxon>
        <taxon>Mucoromycota</taxon>
        <taxon>Mortierellomycotina</taxon>
        <taxon>Mortierellomycetes</taxon>
        <taxon>Mortierellales</taxon>
        <taxon>Mortierellaceae</taxon>
        <taxon>Actinomortierella</taxon>
    </lineage>
</organism>
<comment type="caution">
    <text evidence="2">The sequence shown here is derived from an EMBL/GenBank/DDBJ whole genome shotgun (WGS) entry which is preliminary data.</text>
</comment>
<feature type="compositionally biased region" description="Low complexity" evidence="1">
    <location>
        <begin position="377"/>
        <end position="386"/>
    </location>
</feature>
<gene>
    <name evidence="2" type="ORF">DFQ27_007714</name>
</gene>
<feature type="compositionally biased region" description="Polar residues" evidence="1">
    <location>
        <begin position="759"/>
        <end position="776"/>
    </location>
</feature>
<dbReference type="OrthoDB" id="2137681at2759"/>
<name>A0A9P6PVM7_9FUNG</name>
<feature type="compositionally biased region" description="Low complexity" evidence="1">
    <location>
        <begin position="86"/>
        <end position="123"/>
    </location>
</feature>
<feature type="compositionally biased region" description="Basic residues" evidence="1">
    <location>
        <begin position="969"/>
        <end position="978"/>
    </location>
</feature>
<feature type="compositionally biased region" description="Polar residues" evidence="1">
    <location>
        <begin position="237"/>
        <end position="247"/>
    </location>
</feature>
<keyword evidence="3" id="KW-1185">Reference proteome</keyword>